<name>A0A8H4PF08_9HYPO</name>
<sequence length="160" mass="17094">MLAPQIPTLGCYANTPTPWADAGRVEVAVAFPPGPRFPAVGTVSRRRPSPPIPSLNRLLSRPSARISGSASLARSLTQTLHSPLPPPLPPLTPPPSSRNQIPIPKLWSIGDRPPHFPISHANFVAHPPLALSSHHLGSFLTICLIPAGFPAFTFQGFHEP</sequence>
<comment type="caution">
    <text evidence="2">The sequence shown here is derived from an EMBL/GenBank/DDBJ whole genome shotgun (WGS) entry which is preliminary data.</text>
</comment>
<keyword evidence="3" id="KW-1185">Reference proteome</keyword>
<protein>
    <submittedName>
        <fullName evidence="2">Uncharacterized protein</fullName>
    </submittedName>
</protein>
<dbReference type="Proteomes" id="UP000554235">
    <property type="component" value="Unassembled WGS sequence"/>
</dbReference>
<gene>
    <name evidence="2" type="ORF">FALBO_2997</name>
</gene>
<feature type="compositionally biased region" description="Pro residues" evidence="1">
    <location>
        <begin position="83"/>
        <end position="96"/>
    </location>
</feature>
<evidence type="ECO:0000256" key="1">
    <source>
        <dbReference type="SAM" id="MobiDB-lite"/>
    </source>
</evidence>
<accession>A0A8H4PF08</accession>
<proteinExistence type="predicted"/>
<reference evidence="2 3" key="1">
    <citation type="submission" date="2020-01" db="EMBL/GenBank/DDBJ databases">
        <title>Identification and distribution of gene clusters putatively required for synthesis of sphingolipid metabolism inhibitors in phylogenetically diverse species of the filamentous fungus Fusarium.</title>
        <authorList>
            <person name="Kim H.-S."/>
            <person name="Busman M."/>
            <person name="Brown D.W."/>
            <person name="Divon H."/>
            <person name="Uhlig S."/>
            <person name="Proctor R.H."/>
        </authorList>
    </citation>
    <scope>NUCLEOTIDE SEQUENCE [LARGE SCALE GENOMIC DNA]</scope>
    <source>
        <strain evidence="2 3">NRRL 20459</strain>
    </source>
</reference>
<feature type="region of interest" description="Disordered" evidence="1">
    <location>
        <begin position="69"/>
        <end position="102"/>
    </location>
</feature>
<evidence type="ECO:0000313" key="2">
    <source>
        <dbReference type="EMBL" id="KAF4470100.1"/>
    </source>
</evidence>
<dbReference type="EMBL" id="JAADYS010000394">
    <property type="protein sequence ID" value="KAF4470100.1"/>
    <property type="molecule type" value="Genomic_DNA"/>
</dbReference>
<evidence type="ECO:0000313" key="3">
    <source>
        <dbReference type="Proteomes" id="UP000554235"/>
    </source>
</evidence>
<organism evidence="2 3">
    <name type="scientific">Fusarium albosuccineum</name>
    <dbReference type="NCBI Taxonomy" id="1237068"/>
    <lineage>
        <taxon>Eukaryota</taxon>
        <taxon>Fungi</taxon>
        <taxon>Dikarya</taxon>
        <taxon>Ascomycota</taxon>
        <taxon>Pezizomycotina</taxon>
        <taxon>Sordariomycetes</taxon>
        <taxon>Hypocreomycetidae</taxon>
        <taxon>Hypocreales</taxon>
        <taxon>Nectriaceae</taxon>
        <taxon>Fusarium</taxon>
        <taxon>Fusarium decemcellulare species complex</taxon>
    </lineage>
</organism>
<dbReference type="AlphaFoldDB" id="A0A8H4PF08"/>